<accession>A0A6M3X5W1</accession>
<reference evidence="1" key="1">
    <citation type="submission" date="2020-03" db="EMBL/GenBank/DDBJ databases">
        <title>The deep terrestrial virosphere.</title>
        <authorList>
            <person name="Holmfeldt K."/>
            <person name="Nilsson E."/>
            <person name="Simone D."/>
            <person name="Lopez-Fernandez M."/>
            <person name="Wu X."/>
            <person name="de Brujin I."/>
            <person name="Lundin D."/>
            <person name="Andersson A."/>
            <person name="Bertilsson S."/>
            <person name="Dopson M."/>
        </authorList>
    </citation>
    <scope>NUCLEOTIDE SEQUENCE</scope>
    <source>
        <strain evidence="1">MM171B03352</strain>
    </source>
</reference>
<protein>
    <submittedName>
        <fullName evidence="1">Uncharacterized protein</fullName>
    </submittedName>
</protein>
<name>A0A6M3X5W1_9ZZZZ</name>
<dbReference type="EMBL" id="MT143954">
    <property type="protein sequence ID" value="QJH93190.1"/>
    <property type="molecule type" value="Genomic_DNA"/>
</dbReference>
<dbReference type="AlphaFoldDB" id="A0A6M3X5W1"/>
<proteinExistence type="predicted"/>
<organism evidence="1">
    <name type="scientific">viral metagenome</name>
    <dbReference type="NCBI Taxonomy" id="1070528"/>
    <lineage>
        <taxon>unclassified sequences</taxon>
        <taxon>metagenomes</taxon>
        <taxon>organismal metagenomes</taxon>
    </lineage>
</organism>
<evidence type="ECO:0000313" key="1">
    <source>
        <dbReference type="EMBL" id="QJH93190.1"/>
    </source>
</evidence>
<gene>
    <name evidence="1" type="ORF">MM171B03352_0006</name>
</gene>
<sequence>MNIRRMLTNLWVLIQKGIELQAYTELYLQGGMTREEYISKMKEIDKQYE</sequence>